<protein>
    <recommendedName>
        <fullName evidence="3">RagB/SusD family nutrient uptake outer membrane protein</fullName>
    </recommendedName>
</protein>
<evidence type="ECO:0000313" key="1">
    <source>
        <dbReference type="EMBL" id="RXK60408.1"/>
    </source>
</evidence>
<evidence type="ECO:0000313" key="2">
    <source>
        <dbReference type="Proteomes" id="UP000290204"/>
    </source>
</evidence>
<evidence type="ECO:0008006" key="3">
    <source>
        <dbReference type="Google" id="ProtNLM"/>
    </source>
</evidence>
<keyword evidence="2" id="KW-1185">Reference proteome</keyword>
<dbReference type="AlphaFoldDB" id="A0A4Q1CJ82"/>
<dbReference type="InterPro" id="IPR011990">
    <property type="entry name" value="TPR-like_helical_dom_sf"/>
</dbReference>
<name>A0A4Q1CJ82_9BACT</name>
<dbReference type="OrthoDB" id="1183184at2"/>
<organism evidence="1 2">
    <name type="scientific">Lacibacter luteus</name>
    <dbReference type="NCBI Taxonomy" id="2508719"/>
    <lineage>
        <taxon>Bacteria</taxon>
        <taxon>Pseudomonadati</taxon>
        <taxon>Bacteroidota</taxon>
        <taxon>Chitinophagia</taxon>
        <taxon>Chitinophagales</taxon>
        <taxon>Chitinophagaceae</taxon>
        <taxon>Lacibacter</taxon>
    </lineage>
</organism>
<dbReference type="EMBL" id="SDHW01000002">
    <property type="protein sequence ID" value="RXK60408.1"/>
    <property type="molecule type" value="Genomic_DNA"/>
</dbReference>
<dbReference type="RefSeq" id="WP_129130368.1">
    <property type="nucleotide sequence ID" value="NZ_SDHW01000002.1"/>
</dbReference>
<dbReference type="Gene3D" id="1.25.40.390">
    <property type="match status" value="2"/>
</dbReference>
<dbReference type="SUPFAM" id="SSF48452">
    <property type="entry name" value="TPR-like"/>
    <property type="match status" value="1"/>
</dbReference>
<comment type="caution">
    <text evidence="1">The sequence shown here is derived from an EMBL/GenBank/DDBJ whole genome shotgun (WGS) entry which is preliminary data.</text>
</comment>
<proteinExistence type="predicted"/>
<sequence length="546" mass="58967">MKKVKYILSIYIIVGVISSCAKQLDVKNPNQPVPESAYTEAGIIALSQGGIYRNGFINLKYSDGVYGFFWSGAIGFHEMMGDAIQVEAANAFINQIGCPDKVTLDNGTVILNPNAPNTQKALIRLINTNSNQGQNTLFYEWAYMYAMIKACNSILETADKATFLSEAATKKATIQAWAYWWKGFAYSRIGSIYYAGIINNDPNGTNGNYVTKEAIIAESNKQLDLCATTLNTVTSTTAYNEVFGKLVPSFCQVGKGGILTVDMWKRNVNTLKARNILVNTPASSMTPQQWASVLTLTNAGILAADKVFTGRSNTAGDFLSPTSGTVASKVQNVLAGGNTYKLSERFVQEFKTGDKRLANNISQTTTWIGNGDRGQAFNTRYRLINKGNGMAGVKVYTNTDAGAEEIFLAGSYEENDLMKAEALINTGSIEAGLLLIDVVRNSQGAGLTAVAGTSLTLAQAKEELRRERRVALPFIGLSFYDARRLGIINPVSQGGGRTGAVVISGSGGVNTNATIEYNFLDYWDVPDNELVYNPPVSGSAPVKNPK</sequence>
<dbReference type="Proteomes" id="UP000290204">
    <property type="component" value="Unassembled WGS sequence"/>
</dbReference>
<dbReference type="PROSITE" id="PS51257">
    <property type="entry name" value="PROKAR_LIPOPROTEIN"/>
    <property type="match status" value="1"/>
</dbReference>
<accession>A0A4Q1CJ82</accession>
<gene>
    <name evidence="1" type="ORF">ESA94_08020</name>
</gene>
<reference evidence="1 2" key="1">
    <citation type="submission" date="2019-01" db="EMBL/GenBank/DDBJ databases">
        <title>Lacibacter sp. strain TTM-7.</title>
        <authorList>
            <person name="Chen W.-M."/>
        </authorList>
    </citation>
    <scope>NUCLEOTIDE SEQUENCE [LARGE SCALE GENOMIC DNA]</scope>
    <source>
        <strain evidence="1 2">TTM-7</strain>
    </source>
</reference>